<keyword evidence="2" id="KW-0808">Transferase</keyword>
<dbReference type="InterPro" id="IPR023213">
    <property type="entry name" value="CAT-like_dom_sf"/>
</dbReference>
<evidence type="ECO:0000313" key="3">
    <source>
        <dbReference type="EMBL" id="SPC85037.1"/>
    </source>
</evidence>
<sequence>MAIMVPSPALLDFTVRSCEPELVVPTKPTPHEFKLLSDLDDQEFLRFQIRVIQLYRCDPSMHKKDPVKVIREALAQALVFYYPFAGRLREGPGRKLILECTAEGVMFIEADADVALEQFGDALHPPLPCVDKLLYDVPGSGEILNCPLLLIQDEMRHID</sequence>
<evidence type="ECO:0000256" key="1">
    <source>
        <dbReference type="ARBA" id="ARBA00009861"/>
    </source>
</evidence>
<organism evidence="3">
    <name type="scientific">Fagus sylvatica</name>
    <name type="common">Beechnut</name>
    <dbReference type="NCBI Taxonomy" id="28930"/>
    <lineage>
        <taxon>Eukaryota</taxon>
        <taxon>Viridiplantae</taxon>
        <taxon>Streptophyta</taxon>
        <taxon>Embryophyta</taxon>
        <taxon>Tracheophyta</taxon>
        <taxon>Spermatophyta</taxon>
        <taxon>Magnoliopsida</taxon>
        <taxon>eudicotyledons</taxon>
        <taxon>Gunneridae</taxon>
        <taxon>Pentapetalae</taxon>
        <taxon>rosids</taxon>
        <taxon>fabids</taxon>
        <taxon>Fagales</taxon>
        <taxon>Fagaceae</taxon>
        <taxon>Fagus</taxon>
    </lineage>
</organism>
<evidence type="ECO:0000256" key="2">
    <source>
        <dbReference type="ARBA" id="ARBA00022679"/>
    </source>
</evidence>
<dbReference type="EMBL" id="OIVN01001716">
    <property type="protein sequence ID" value="SPC96935.1"/>
    <property type="molecule type" value="Genomic_DNA"/>
</dbReference>
<dbReference type="GO" id="GO:0016740">
    <property type="term" value="F:transferase activity"/>
    <property type="evidence" value="ECO:0007669"/>
    <property type="project" value="UniProtKB-KW"/>
</dbReference>
<dbReference type="Gene3D" id="3.30.559.10">
    <property type="entry name" value="Chloramphenicol acetyltransferase-like domain"/>
    <property type="match status" value="1"/>
</dbReference>
<reference evidence="3" key="1">
    <citation type="submission" date="2018-02" db="EMBL/GenBank/DDBJ databases">
        <authorList>
            <person name="Cohen D.B."/>
            <person name="Kent A.D."/>
        </authorList>
    </citation>
    <scope>NUCLEOTIDE SEQUENCE</scope>
</reference>
<dbReference type="EMBL" id="OIVN01000751">
    <property type="protein sequence ID" value="SPC85037.1"/>
    <property type="molecule type" value="Genomic_DNA"/>
</dbReference>
<accession>A0A2N9F229</accession>
<comment type="similarity">
    <text evidence="1">Belongs to the plant acyltransferase family.</text>
</comment>
<proteinExistence type="inferred from homology"/>
<dbReference type="PANTHER" id="PTHR31147">
    <property type="entry name" value="ACYL TRANSFERASE 4"/>
    <property type="match status" value="1"/>
</dbReference>
<dbReference type="Pfam" id="PF02458">
    <property type="entry name" value="Transferase"/>
    <property type="match status" value="1"/>
</dbReference>
<evidence type="ECO:0000313" key="4">
    <source>
        <dbReference type="EMBL" id="SPC96935.1"/>
    </source>
</evidence>
<protein>
    <submittedName>
        <fullName evidence="3">Uncharacterized protein</fullName>
    </submittedName>
</protein>
<dbReference type="InterPro" id="IPR050898">
    <property type="entry name" value="Plant_acyltransferase"/>
</dbReference>
<dbReference type="PANTHER" id="PTHR31147:SF66">
    <property type="entry name" value="OS05G0315700 PROTEIN"/>
    <property type="match status" value="1"/>
</dbReference>
<dbReference type="AlphaFoldDB" id="A0A2N9F229"/>
<name>A0A2N9F229_FAGSY</name>
<gene>
    <name evidence="3" type="ORF">FSB_LOCUS12919</name>
    <name evidence="4" type="ORF">FSB_LOCUS24817</name>
</gene>